<dbReference type="SMART" id="SM00054">
    <property type="entry name" value="EFh"/>
    <property type="match status" value="3"/>
</dbReference>
<dbReference type="AlphaFoldDB" id="A0A077Z9Y5"/>
<feature type="region of interest" description="Disordered" evidence="2">
    <location>
        <begin position="213"/>
        <end position="270"/>
    </location>
</feature>
<feature type="domain" description="EF-hand" evidence="4">
    <location>
        <begin position="141"/>
        <end position="176"/>
    </location>
</feature>
<evidence type="ECO:0000256" key="1">
    <source>
        <dbReference type="ARBA" id="ARBA00022837"/>
    </source>
</evidence>
<dbReference type="STRING" id="36087.A0A077Z9Y5"/>
<keyword evidence="6" id="KW-1185">Reference proteome</keyword>
<evidence type="ECO:0000259" key="3">
    <source>
        <dbReference type="PROSITE" id="PS50031"/>
    </source>
</evidence>
<keyword evidence="1" id="KW-0106">Calcium</keyword>
<dbReference type="InterPro" id="IPR000261">
    <property type="entry name" value="EH_dom"/>
</dbReference>
<dbReference type="InterPro" id="IPR018247">
    <property type="entry name" value="EF_Hand_1_Ca_BS"/>
</dbReference>
<reference evidence="5" key="2">
    <citation type="submission" date="2014-03" db="EMBL/GenBank/DDBJ databases">
        <title>The whipworm genome and dual-species transcriptomics of an intimate host-pathogen interaction.</title>
        <authorList>
            <person name="Foth B.J."/>
            <person name="Tsai I.J."/>
            <person name="Reid A.J."/>
            <person name="Bancroft A.J."/>
            <person name="Nichol S."/>
            <person name="Tracey A."/>
            <person name="Holroyd N."/>
            <person name="Cotton J.A."/>
            <person name="Stanley E.J."/>
            <person name="Zarowiecki M."/>
            <person name="Liu J.Z."/>
            <person name="Huckvale T."/>
            <person name="Cooper P.J."/>
            <person name="Grencis R.K."/>
            <person name="Berriman M."/>
        </authorList>
    </citation>
    <scope>NUCLEOTIDE SEQUENCE [LARGE SCALE GENOMIC DNA]</scope>
</reference>
<evidence type="ECO:0000313" key="6">
    <source>
        <dbReference type="Proteomes" id="UP000030665"/>
    </source>
</evidence>
<dbReference type="GO" id="GO:0006897">
    <property type="term" value="P:endocytosis"/>
    <property type="evidence" value="ECO:0007669"/>
    <property type="project" value="TreeGrafter"/>
</dbReference>
<sequence length="329" mass="36479">MDVQQFDYRISCVNMELLAAGEDRFVIRGKAFTFMKIWNEADSNRTGSLDRTSFFAALKFVALAQHSKELLSTNLTLDVGAPVISTRSDDPLMPLASEENFSWCIESEELKKYEDIFGSLNPVGGKLSGEQVKSVLFNSGLPVKVLGKIWELSDIDRDGYLDKDEMCLVSSDYMVLTSYWEKSNGALENDPVPDTLNQNMIPPSKRGIFRIRSSTQSTESHGRSPTFSSCPFNKGLSRNRAGSVASLETSSMERASSPAKHPISRSLSGTPAPVISQYHFNTDEPVDTSEWEADFRRLDSDGDGLVTGNDVKSFFLQTGLPQNVLANIW</sequence>
<evidence type="ECO:0000256" key="2">
    <source>
        <dbReference type="SAM" id="MobiDB-lite"/>
    </source>
</evidence>
<dbReference type="Gene3D" id="1.10.238.10">
    <property type="entry name" value="EF-hand"/>
    <property type="match status" value="3"/>
</dbReference>
<dbReference type="EMBL" id="HG805960">
    <property type="protein sequence ID" value="CDW55520.1"/>
    <property type="molecule type" value="Genomic_DNA"/>
</dbReference>
<dbReference type="PANTHER" id="PTHR11216:SF174">
    <property type="entry name" value="GH06923P"/>
    <property type="match status" value="1"/>
</dbReference>
<reference evidence="5" key="1">
    <citation type="submission" date="2014-01" db="EMBL/GenBank/DDBJ databases">
        <authorList>
            <person name="Aslett M."/>
        </authorList>
    </citation>
    <scope>NUCLEOTIDE SEQUENCE</scope>
</reference>
<dbReference type="PROSITE" id="PS50222">
    <property type="entry name" value="EF_HAND_2"/>
    <property type="match status" value="2"/>
</dbReference>
<dbReference type="SMART" id="SM00027">
    <property type="entry name" value="EH"/>
    <property type="match status" value="1"/>
</dbReference>
<dbReference type="CDD" id="cd00052">
    <property type="entry name" value="EH"/>
    <property type="match status" value="1"/>
</dbReference>
<dbReference type="PROSITE" id="PS50031">
    <property type="entry name" value="EH"/>
    <property type="match status" value="2"/>
</dbReference>
<dbReference type="PANTHER" id="PTHR11216">
    <property type="entry name" value="EH DOMAIN"/>
    <property type="match status" value="1"/>
</dbReference>
<dbReference type="PROSITE" id="PS00018">
    <property type="entry name" value="EF_HAND_1"/>
    <property type="match status" value="2"/>
</dbReference>
<gene>
    <name evidence="5" type="ORF">TTRE_0000379201</name>
</gene>
<feature type="domain" description="EH" evidence="3">
    <location>
        <begin position="287"/>
        <end position="329"/>
    </location>
</feature>
<evidence type="ECO:0000313" key="5">
    <source>
        <dbReference type="EMBL" id="CDW55520.1"/>
    </source>
</evidence>
<dbReference type="InterPro" id="IPR002048">
    <property type="entry name" value="EF_hand_dom"/>
</dbReference>
<dbReference type="GO" id="GO:0005737">
    <property type="term" value="C:cytoplasm"/>
    <property type="evidence" value="ECO:0007669"/>
    <property type="project" value="TreeGrafter"/>
</dbReference>
<dbReference type="GO" id="GO:0016197">
    <property type="term" value="P:endosomal transport"/>
    <property type="evidence" value="ECO:0007669"/>
    <property type="project" value="TreeGrafter"/>
</dbReference>
<dbReference type="Pfam" id="PF12763">
    <property type="entry name" value="EH"/>
    <property type="match status" value="1"/>
</dbReference>
<proteinExistence type="predicted"/>
<dbReference type="Proteomes" id="UP000030665">
    <property type="component" value="Unassembled WGS sequence"/>
</dbReference>
<protein>
    <submittedName>
        <fullName evidence="5">EF-hand 4 domain containing protein</fullName>
    </submittedName>
</protein>
<organism evidence="5 6">
    <name type="scientific">Trichuris trichiura</name>
    <name type="common">Whipworm</name>
    <name type="synonym">Trichocephalus trichiurus</name>
    <dbReference type="NCBI Taxonomy" id="36087"/>
    <lineage>
        <taxon>Eukaryota</taxon>
        <taxon>Metazoa</taxon>
        <taxon>Ecdysozoa</taxon>
        <taxon>Nematoda</taxon>
        <taxon>Enoplea</taxon>
        <taxon>Dorylaimia</taxon>
        <taxon>Trichinellida</taxon>
        <taxon>Trichuridae</taxon>
        <taxon>Trichuris</taxon>
    </lineage>
</organism>
<feature type="domain" description="EH" evidence="3">
    <location>
        <begin position="109"/>
        <end position="207"/>
    </location>
</feature>
<dbReference type="InterPro" id="IPR011992">
    <property type="entry name" value="EF-hand-dom_pair"/>
</dbReference>
<feature type="domain" description="EF-hand" evidence="4">
    <location>
        <begin position="286"/>
        <end position="321"/>
    </location>
</feature>
<dbReference type="OrthoDB" id="524326at2759"/>
<name>A0A077Z9Y5_TRITR</name>
<dbReference type="GO" id="GO:0005886">
    <property type="term" value="C:plasma membrane"/>
    <property type="evidence" value="ECO:0007669"/>
    <property type="project" value="TreeGrafter"/>
</dbReference>
<dbReference type="GO" id="GO:0005509">
    <property type="term" value="F:calcium ion binding"/>
    <property type="evidence" value="ECO:0007669"/>
    <property type="project" value="InterPro"/>
</dbReference>
<accession>A0A077Z9Y5</accession>
<evidence type="ECO:0000259" key="4">
    <source>
        <dbReference type="PROSITE" id="PS50222"/>
    </source>
</evidence>
<dbReference type="SUPFAM" id="SSF47473">
    <property type="entry name" value="EF-hand"/>
    <property type="match status" value="3"/>
</dbReference>
<feature type="compositionally biased region" description="Polar residues" evidence="2">
    <location>
        <begin position="213"/>
        <end position="231"/>
    </location>
</feature>